<sequence>MGGHSNQGKGFSRHHRKHGSSSAPSTHNADGSDGLSFLFVVNELILNSDIGFERDAWCNALPPRTYAGYQGEIASHVMRYQDGTVTQACGWTYFRGDQSEVNGGAWGGGFIYYALDEEQGYYAEQYSSMCVFSSNPHLPIIISHEDVLASSNSIEFHALQFFHDQASHRGVSFAVTEESNMMPGGGPVKHVAGRNPNWIPSLVPDVYSSPPNAPRSRGLAGELPIVLALMAFSEDRINDTANRTNDIFLGSRTLGPARWRNGSWTHSGAPYYPPTVQDDPRGFFVAVWLDPHNPGGSTRESLRDFEFNDKIVHDETRR</sequence>
<keyword evidence="3" id="KW-1185">Reference proteome</keyword>
<proteinExistence type="predicted"/>
<name>A0A8K0SNH5_9HYPO</name>
<dbReference type="OrthoDB" id="5243686at2759"/>
<dbReference type="EMBL" id="JAGPNK010000007">
    <property type="protein sequence ID" value="KAH7318150.1"/>
    <property type="molecule type" value="Genomic_DNA"/>
</dbReference>
<comment type="caution">
    <text evidence="2">The sequence shown here is derived from an EMBL/GenBank/DDBJ whole genome shotgun (WGS) entry which is preliminary data.</text>
</comment>
<accession>A0A8K0SNH5</accession>
<feature type="region of interest" description="Disordered" evidence="1">
    <location>
        <begin position="1"/>
        <end position="29"/>
    </location>
</feature>
<feature type="compositionally biased region" description="Polar residues" evidence="1">
    <location>
        <begin position="20"/>
        <end position="29"/>
    </location>
</feature>
<dbReference type="Proteomes" id="UP000813444">
    <property type="component" value="Unassembled WGS sequence"/>
</dbReference>
<organism evidence="2 3">
    <name type="scientific">Stachybotrys elegans</name>
    <dbReference type="NCBI Taxonomy" id="80388"/>
    <lineage>
        <taxon>Eukaryota</taxon>
        <taxon>Fungi</taxon>
        <taxon>Dikarya</taxon>
        <taxon>Ascomycota</taxon>
        <taxon>Pezizomycotina</taxon>
        <taxon>Sordariomycetes</taxon>
        <taxon>Hypocreomycetidae</taxon>
        <taxon>Hypocreales</taxon>
        <taxon>Stachybotryaceae</taxon>
        <taxon>Stachybotrys</taxon>
    </lineage>
</organism>
<reference evidence="2" key="1">
    <citation type="journal article" date="2021" name="Nat. Commun.">
        <title>Genetic determinants of endophytism in the Arabidopsis root mycobiome.</title>
        <authorList>
            <person name="Mesny F."/>
            <person name="Miyauchi S."/>
            <person name="Thiergart T."/>
            <person name="Pickel B."/>
            <person name="Atanasova L."/>
            <person name="Karlsson M."/>
            <person name="Huettel B."/>
            <person name="Barry K.W."/>
            <person name="Haridas S."/>
            <person name="Chen C."/>
            <person name="Bauer D."/>
            <person name="Andreopoulos W."/>
            <person name="Pangilinan J."/>
            <person name="LaButti K."/>
            <person name="Riley R."/>
            <person name="Lipzen A."/>
            <person name="Clum A."/>
            <person name="Drula E."/>
            <person name="Henrissat B."/>
            <person name="Kohler A."/>
            <person name="Grigoriev I.V."/>
            <person name="Martin F.M."/>
            <person name="Hacquard S."/>
        </authorList>
    </citation>
    <scope>NUCLEOTIDE SEQUENCE</scope>
    <source>
        <strain evidence="2">MPI-CAGE-CH-0235</strain>
    </source>
</reference>
<evidence type="ECO:0000256" key="1">
    <source>
        <dbReference type="SAM" id="MobiDB-lite"/>
    </source>
</evidence>
<evidence type="ECO:0000313" key="3">
    <source>
        <dbReference type="Proteomes" id="UP000813444"/>
    </source>
</evidence>
<dbReference type="AlphaFoldDB" id="A0A8K0SNH5"/>
<evidence type="ECO:0000313" key="2">
    <source>
        <dbReference type="EMBL" id="KAH7318150.1"/>
    </source>
</evidence>
<gene>
    <name evidence="2" type="ORF">B0I35DRAFT_478687</name>
</gene>
<protein>
    <submittedName>
        <fullName evidence="2">Uncharacterized protein</fullName>
    </submittedName>
</protein>